<accession>A0ABS4TKP0</accession>
<feature type="transmembrane region" description="Helical" evidence="1">
    <location>
        <begin position="40"/>
        <end position="58"/>
    </location>
</feature>
<dbReference type="SUPFAM" id="SSF46785">
    <property type="entry name" value="Winged helix' DNA-binding domain"/>
    <property type="match status" value="1"/>
</dbReference>
<feature type="transmembrane region" description="Helical" evidence="1">
    <location>
        <begin position="95"/>
        <end position="116"/>
    </location>
</feature>
<evidence type="ECO:0000313" key="2">
    <source>
        <dbReference type="EMBL" id="MBP2324975.1"/>
    </source>
</evidence>
<name>A0ABS4TKP0_9PSEU</name>
<feature type="transmembrane region" description="Helical" evidence="1">
    <location>
        <begin position="65"/>
        <end position="83"/>
    </location>
</feature>
<proteinExistence type="predicted"/>
<evidence type="ECO:0000256" key="1">
    <source>
        <dbReference type="SAM" id="Phobius"/>
    </source>
</evidence>
<reference evidence="2 3" key="1">
    <citation type="submission" date="2021-03" db="EMBL/GenBank/DDBJ databases">
        <title>Sequencing the genomes of 1000 actinobacteria strains.</title>
        <authorList>
            <person name="Klenk H.-P."/>
        </authorList>
    </citation>
    <scope>NUCLEOTIDE SEQUENCE [LARGE SCALE GENOMIC DNA]</scope>
    <source>
        <strain evidence="2 3">DSM 46670</strain>
    </source>
</reference>
<evidence type="ECO:0008006" key="4">
    <source>
        <dbReference type="Google" id="ProtNLM"/>
    </source>
</evidence>
<keyword evidence="1" id="KW-0812">Transmembrane</keyword>
<dbReference type="EMBL" id="JAGINW010000001">
    <property type="protein sequence ID" value="MBP2324975.1"/>
    <property type="molecule type" value="Genomic_DNA"/>
</dbReference>
<sequence length="310" mass="34552">MFRRMLLVFLGVAAVVLVPWTAYLARTLPDHFSTGQWRVAWVGFDAVLVCCFGLAAWLGYRRRRAAVALLVATAALLCCDAWFDVVLDWTSSDRWTSIVLAAGIEVPIAVLLVLRARAMVVGGMRRRTLTIDDIELQQNPECVAVMSVLSAAPATVEHLATTLERPATTVHSVLHQLARTGHVRRVRGGRWSLVPQDLREPEVDGLDQADRTVVTTYLDAKYDTELRLLTWAAGHRQEFGAWGKAHRSRLHLTESELAAFDAEYAELLARYCLLRRHPTADTREVAVRWYAFPSPDPAPEAVNSIRASDG</sequence>
<keyword evidence="3" id="KW-1185">Reference proteome</keyword>
<keyword evidence="1" id="KW-0472">Membrane</keyword>
<dbReference type="Gene3D" id="1.10.10.10">
    <property type="entry name" value="Winged helix-like DNA-binding domain superfamily/Winged helix DNA-binding domain"/>
    <property type="match status" value="1"/>
</dbReference>
<keyword evidence="1" id="KW-1133">Transmembrane helix</keyword>
<organism evidence="2 3">
    <name type="scientific">Kibdelosporangium banguiense</name>
    <dbReference type="NCBI Taxonomy" id="1365924"/>
    <lineage>
        <taxon>Bacteria</taxon>
        <taxon>Bacillati</taxon>
        <taxon>Actinomycetota</taxon>
        <taxon>Actinomycetes</taxon>
        <taxon>Pseudonocardiales</taxon>
        <taxon>Pseudonocardiaceae</taxon>
        <taxon>Kibdelosporangium</taxon>
    </lineage>
</organism>
<dbReference type="Proteomes" id="UP001519332">
    <property type="component" value="Unassembled WGS sequence"/>
</dbReference>
<evidence type="ECO:0000313" key="3">
    <source>
        <dbReference type="Proteomes" id="UP001519332"/>
    </source>
</evidence>
<comment type="caution">
    <text evidence="2">The sequence shown here is derived from an EMBL/GenBank/DDBJ whole genome shotgun (WGS) entry which is preliminary data.</text>
</comment>
<gene>
    <name evidence="2" type="ORF">JOF56_005360</name>
</gene>
<protein>
    <recommendedName>
        <fullName evidence="4">HTH iclR-type domain-containing protein</fullName>
    </recommendedName>
</protein>
<dbReference type="InterPro" id="IPR036390">
    <property type="entry name" value="WH_DNA-bd_sf"/>
</dbReference>
<dbReference type="InterPro" id="IPR036388">
    <property type="entry name" value="WH-like_DNA-bd_sf"/>
</dbReference>